<proteinExistence type="predicted"/>
<organism evidence="1">
    <name type="scientific">viral metagenome</name>
    <dbReference type="NCBI Taxonomy" id="1070528"/>
    <lineage>
        <taxon>unclassified sequences</taxon>
        <taxon>metagenomes</taxon>
        <taxon>organismal metagenomes</taxon>
    </lineage>
</organism>
<dbReference type="AlphaFoldDB" id="A0A6C0B5V5"/>
<name>A0A6C0B5V5_9ZZZZ</name>
<reference evidence="1" key="1">
    <citation type="journal article" date="2020" name="Nature">
        <title>Giant virus diversity and host interactions through global metagenomics.</title>
        <authorList>
            <person name="Schulz F."/>
            <person name="Roux S."/>
            <person name="Paez-Espino D."/>
            <person name="Jungbluth S."/>
            <person name="Walsh D.A."/>
            <person name="Denef V.J."/>
            <person name="McMahon K.D."/>
            <person name="Konstantinidis K.T."/>
            <person name="Eloe-Fadrosh E.A."/>
            <person name="Kyrpides N.C."/>
            <person name="Woyke T."/>
        </authorList>
    </citation>
    <scope>NUCLEOTIDE SEQUENCE</scope>
    <source>
        <strain evidence="1">GVMAG-M-3300009422-16</strain>
    </source>
</reference>
<protein>
    <submittedName>
        <fullName evidence="1">Uncharacterized protein</fullName>
    </submittedName>
</protein>
<evidence type="ECO:0000313" key="1">
    <source>
        <dbReference type="EMBL" id="QHS86863.1"/>
    </source>
</evidence>
<accession>A0A6C0B5V5</accession>
<sequence>MSMFLYIYKNLIKGAYDRNEKYVKRPSTRNIKSKKIYGLSRRFKCSKM</sequence>
<dbReference type="EMBL" id="MN739064">
    <property type="protein sequence ID" value="QHS86863.1"/>
    <property type="molecule type" value="Genomic_DNA"/>
</dbReference>